<dbReference type="EMBL" id="CABDVL010000003">
    <property type="protein sequence ID" value="VTM53905.1"/>
    <property type="molecule type" value="Genomic_DNA"/>
</dbReference>
<protein>
    <submittedName>
        <fullName evidence="1">Uncharacterized protein</fullName>
    </submittedName>
</protein>
<name>A0A4P0Y2Q2_KLEPN</name>
<accession>A0A4P0Y2Q2</accession>
<dbReference type="AlphaFoldDB" id="A0A4P0Y2Q2"/>
<proteinExistence type="predicted"/>
<reference evidence="1" key="1">
    <citation type="submission" date="2019-04" db="EMBL/GenBank/DDBJ databases">
        <authorList>
            <consortium name="Pathogen Informatics"/>
        </authorList>
    </citation>
    <scope>NUCLEOTIDE SEQUENCE</scope>
    <source>
        <strain evidence="1">NCTC9183</strain>
    </source>
</reference>
<organism evidence="1">
    <name type="scientific">Klebsiella pneumoniae</name>
    <dbReference type="NCBI Taxonomy" id="573"/>
    <lineage>
        <taxon>Bacteria</taxon>
        <taxon>Pseudomonadati</taxon>
        <taxon>Pseudomonadota</taxon>
        <taxon>Gammaproteobacteria</taxon>
        <taxon>Enterobacterales</taxon>
        <taxon>Enterobacteriaceae</taxon>
        <taxon>Klebsiella/Raoultella group</taxon>
        <taxon>Klebsiella</taxon>
        <taxon>Klebsiella pneumoniae complex</taxon>
    </lineage>
</organism>
<dbReference type="Proteomes" id="UP000507695">
    <property type="component" value="Unassembled WGS sequence"/>
</dbReference>
<sequence>MRVEQRRIALNKTLSFKTTHTLKARRRRKSHPFRKLDVRNSPIFWQFIQDVTINAVEIFARALLAIYHYYCLSVFLPYSCSGSEPSLPEPILLSPVRHWVTQGYVRSPLPDGSHRHHAWRLSTPCVDFVNPDKNGICVHENSPHAKYCFSSSLNVFAKAQVIVKAKHRFLVQDARYSSSALVDSHFFVL</sequence>
<evidence type="ECO:0000313" key="1">
    <source>
        <dbReference type="EMBL" id="VTM53905.1"/>
    </source>
</evidence>
<gene>
    <name evidence="1" type="ORF">NCTC9183_02748</name>
</gene>